<name>A0A848HND7_9BURK</name>
<reference evidence="3 4" key="1">
    <citation type="submission" date="2020-04" db="EMBL/GenBank/DDBJ databases">
        <title>Massilia sp. RP-1-19 isolated from soil.</title>
        <authorList>
            <person name="Dahal R.H."/>
        </authorList>
    </citation>
    <scope>NUCLEOTIDE SEQUENCE [LARGE SCALE GENOMIC DNA]</scope>
    <source>
        <strain evidence="3 4">RP-1-19</strain>
    </source>
</reference>
<protein>
    <submittedName>
        <fullName evidence="3">PilT/PilU family type 4a pilus ATPase</fullName>
    </submittedName>
</protein>
<sequence>MERDQASKFMFDLLRLMTSKGGSDLFITAGFPPAMKIDGKMTPVSSQALTASHTSDLARAIMNDKQTASFELTKECNFAISPGDLGRFRVSAFVQMSCVGMVLRTITTTIPKLEDLDLPPVLSDIIMSKRGLVIMVGATGSGKSTTLAAMVGYRNENSYGHIITIEDPVEYVHPHKNCVITQREVGVDTDSFEAALKNSLRQAPDVIQIGEIRDRETMEHAIAFAETGHLCLATLHANSANQALDRIINFFPEERRQQLLMDLSLNLKGLVSQRLIPRKENKGRVVAVEILLNSPLISDLIFKGDVHEIKEIMKKSRELGMQTFDQALFDLHEADKISYEDALRNADSVNDLRLTIKLQGKDAKNRDLSAGTEHLGIV</sequence>
<evidence type="ECO:0000313" key="4">
    <source>
        <dbReference type="Proteomes" id="UP000583752"/>
    </source>
</evidence>
<dbReference type="GO" id="GO:0016887">
    <property type="term" value="F:ATP hydrolysis activity"/>
    <property type="evidence" value="ECO:0007669"/>
    <property type="project" value="InterPro"/>
</dbReference>
<evidence type="ECO:0000256" key="1">
    <source>
        <dbReference type="ARBA" id="ARBA00006611"/>
    </source>
</evidence>
<dbReference type="PANTHER" id="PTHR30486">
    <property type="entry name" value="TWITCHING MOTILITY PROTEIN PILT"/>
    <property type="match status" value="1"/>
</dbReference>
<gene>
    <name evidence="3" type="ORF">HHL21_15830</name>
</gene>
<comment type="similarity">
    <text evidence="1">Belongs to the GSP E family.</text>
</comment>
<dbReference type="InterPro" id="IPR001482">
    <property type="entry name" value="T2SS/T4SS_dom"/>
</dbReference>
<dbReference type="RefSeq" id="WP_169467580.1">
    <property type="nucleotide sequence ID" value="NZ_JABBGG010000009.1"/>
</dbReference>
<dbReference type="Gene3D" id="3.40.50.300">
    <property type="entry name" value="P-loop containing nucleotide triphosphate hydrolases"/>
    <property type="match status" value="1"/>
</dbReference>
<dbReference type="InterPro" id="IPR006321">
    <property type="entry name" value="PilT/PilU"/>
</dbReference>
<dbReference type="FunFam" id="3.40.50.300:FF:001116">
    <property type="entry name" value="Type IV pili twitching motility protein PilT"/>
    <property type="match status" value="1"/>
</dbReference>
<evidence type="ECO:0000313" key="3">
    <source>
        <dbReference type="EMBL" id="NML62517.1"/>
    </source>
</evidence>
<keyword evidence="4" id="KW-1185">Reference proteome</keyword>
<dbReference type="NCBIfam" id="TIGR01420">
    <property type="entry name" value="pilT_fam"/>
    <property type="match status" value="1"/>
</dbReference>
<dbReference type="CDD" id="cd01131">
    <property type="entry name" value="PilT"/>
    <property type="match status" value="1"/>
</dbReference>
<dbReference type="Gene3D" id="3.30.450.90">
    <property type="match status" value="1"/>
</dbReference>
<accession>A0A848HND7</accession>
<dbReference type="InterPro" id="IPR050921">
    <property type="entry name" value="T4SS_GSP_E_ATPase"/>
</dbReference>
<dbReference type="AlphaFoldDB" id="A0A848HND7"/>
<feature type="domain" description="Bacterial type II secretion system protein E" evidence="2">
    <location>
        <begin position="83"/>
        <end position="283"/>
    </location>
</feature>
<dbReference type="Pfam" id="PF00437">
    <property type="entry name" value="T2SSE"/>
    <property type="match status" value="1"/>
</dbReference>
<dbReference type="GO" id="GO:0005524">
    <property type="term" value="F:ATP binding"/>
    <property type="evidence" value="ECO:0007669"/>
    <property type="project" value="InterPro"/>
</dbReference>
<evidence type="ECO:0000259" key="2">
    <source>
        <dbReference type="Pfam" id="PF00437"/>
    </source>
</evidence>
<comment type="caution">
    <text evidence="3">The sequence shown here is derived from an EMBL/GenBank/DDBJ whole genome shotgun (WGS) entry which is preliminary data.</text>
</comment>
<dbReference type="InterPro" id="IPR027417">
    <property type="entry name" value="P-loop_NTPase"/>
</dbReference>
<proteinExistence type="inferred from homology"/>
<dbReference type="PANTHER" id="PTHR30486:SF12">
    <property type="entry name" value="TYPE IV PILUS ATPASE PILU"/>
    <property type="match status" value="1"/>
</dbReference>
<organism evidence="3 4">
    <name type="scientific">Massilia polaris</name>
    <dbReference type="NCBI Taxonomy" id="2728846"/>
    <lineage>
        <taxon>Bacteria</taxon>
        <taxon>Pseudomonadati</taxon>
        <taxon>Pseudomonadota</taxon>
        <taxon>Betaproteobacteria</taxon>
        <taxon>Burkholderiales</taxon>
        <taxon>Oxalobacteraceae</taxon>
        <taxon>Telluria group</taxon>
        <taxon>Massilia</taxon>
    </lineage>
</organism>
<dbReference type="Proteomes" id="UP000583752">
    <property type="component" value="Unassembled WGS sequence"/>
</dbReference>
<dbReference type="SUPFAM" id="SSF52540">
    <property type="entry name" value="P-loop containing nucleoside triphosphate hydrolases"/>
    <property type="match status" value="1"/>
</dbReference>
<dbReference type="EMBL" id="JABBGG010000009">
    <property type="protein sequence ID" value="NML62517.1"/>
    <property type="molecule type" value="Genomic_DNA"/>
</dbReference>